<accession>A0ABR5TNG1</accession>
<protein>
    <recommendedName>
        <fullName evidence="3">ABC transporter ATP-binding protein</fullName>
    </recommendedName>
</protein>
<name>A0ABR5TNG1_9BACL</name>
<dbReference type="RefSeq" id="WP_066128292.1">
    <property type="nucleotide sequence ID" value="NZ_KQ959854.1"/>
</dbReference>
<dbReference type="Proteomes" id="UP000070467">
    <property type="component" value="Unassembled WGS sequence"/>
</dbReference>
<comment type="caution">
    <text evidence="1">The sequence shown here is derived from an EMBL/GenBank/DDBJ whole genome shotgun (WGS) entry which is preliminary data.</text>
</comment>
<dbReference type="SUPFAM" id="SSF52540">
    <property type="entry name" value="P-loop containing nucleoside triphosphate hydrolases"/>
    <property type="match status" value="1"/>
</dbReference>
<dbReference type="EMBL" id="LSDB01000001">
    <property type="protein sequence ID" value="KXB58964.1"/>
    <property type="molecule type" value="Genomic_DNA"/>
</dbReference>
<dbReference type="Gene3D" id="3.40.50.300">
    <property type="entry name" value="P-loop containing nucleotide triphosphate hydrolases"/>
    <property type="match status" value="1"/>
</dbReference>
<organism evidence="1 2">
    <name type="scientific">Gemelliphila asaccharolytica</name>
    <dbReference type="NCBI Taxonomy" id="502393"/>
    <lineage>
        <taxon>Bacteria</taxon>
        <taxon>Bacillati</taxon>
        <taxon>Bacillota</taxon>
        <taxon>Bacilli</taxon>
        <taxon>Bacillales</taxon>
        <taxon>Gemellaceae</taxon>
        <taxon>Gemelliphila</taxon>
    </lineage>
</organism>
<dbReference type="InterPro" id="IPR027417">
    <property type="entry name" value="P-loop_NTPase"/>
</dbReference>
<keyword evidence="2" id="KW-1185">Reference proteome</keyword>
<evidence type="ECO:0000313" key="1">
    <source>
        <dbReference type="EMBL" id="KXB58964.1"/>
    </source>
</evidence>
<evidence type="ECO:0008006" key="3">
    <source>
        <dbReference type="Google" id="ProtNLM"/>
    </source>
</evidence>
<sequence length="284" mass="33655">MTLEFLKFKKKINKKNDFKLEFILDGAKSLAIISEDIKSLKIIKEIFKKNIKYSGDVLINKKNIKNIKKYYPFFSEDIGYFNNISLYKIIKIILKINKYEINKEKILYYLEELRLPHRKIIAELSLIEREKFDILISFLISKEILILDLLNNSLAKEDEVDLCNFIKKNNSNRNIIIISENINGIAKICDKALVISSNNQIYYDDLKKLEIIKDLIIIKIKNFDEKKLYNDFNYEYTVIDDMLIVRKDDLETILFYLIKVGLEVVSIDDFNNNIFLCKEKENKC</sequence>
<reference evidence="1 2" key="1">
    <citation type="submission" date="2016-01" db="EMBL/GenBank/DDBJ databases">
        <authorList>
            <person name="Mitreva M."/>
            <person name="Pepin K.H."/>
            <person name="Mihindukulasuriya K.A."/>
            <person name="Fulton R."/>
            <person name="Fronick C."/>
            <person name="O'Laughlin M."/>
            <person name="Miner T."/>
            <person name="Herter B."/>
            <person name="Rosa B.A."/>
            <person name="Cordes M."/>
            <person name="Tomlinson C."/>
            <person name="Wollam A."/>
            <person name="Palsikar V.B."/>
            <person name="Mardis E.R."/>
            <person name="Wilson R.K."/>
        </authorList>
    </citation>
    <scope>NUCLEOTIDE SEQUENCE [LARGE SCALE GENOMIC DNA]</scope>
    <source>
        <strain evidence="1 2">KA00071</strain>
    </source>
</reference>
<evidence type="ECO:0000313" key="2">
    <source>
        <dbReference type="Proteomes" id="UP000070467"/>
    </source>
</evidence>
<proteinExistence type="predicted"/>
<gene>
    <name evidence="1" type="ORF">HMPREF1871_00031</name>
</gene>